<dbReference type="EnsemblMetazoa" id="XM_003725962">
    <property type="protein sequence ID" value="XP_003726010"/>
    <property type="gene ID" value="LOC100893685"/>
</dbReference>
<sequence>MAASSSELREEILEIREDVLEYKPGKASSCPERVVFPENLYIGIFGQTGCGKTSLINSLKFAAHGRLRRAKWLQAATQEKAGGHTMFRRFADITKNIFVIDNRGLDEPNTEKALTELRAQLDGKRGYGSKVVWQGEKDEDELDTSDLVLDQPQTGQPIGCAVFVFSARHDIDSNTTGLTEVVDFLHGHQGRYPVAVITHVDVAEKDHVETLESVLRVCGVSDIFRVANLTDGKAKLEDLYQLSLLNLIERCMTDGDDTLIFKYYQRMEEKRRDEIQKILKEKERKEEEEQRARELEQRAREQERMAIEQERRAEEDRRKSERSRLDMEYATKLQEQQYLFEMEHERKRAAALEREMEEREERERQREARYEKALREAEASKQEDLRRIMAANRSKDSECKIL</sequence>
<dbReference type="SUPFAM" id="SSF52540">
    <property type="entry name" value="P-loop containing nucleoside triphosphate hydrolases"/>
    <property type="match status" value="1"/>
</dbReference>
<dbReference type="GeneID" id="100893685"/>
<feature type="region of interest" description="Disordered" evidence="1">
    <location>
        <begin position="297"/>
        <end position="324"/>
    </location>
</feature>
<feature type="region of interest" description="Disordered" evidence="1">
    <location>
        <begin position="350"/>
        <end position="402"/>
    </location>
</feature>
<evidence type="ECO:0000256" key="1">
    <source>
        <dbReference type="SAM" id="MobiDB-lite"/>
    </source>
</evidence>
<dbReference type="KEGG" id="spu:100893685"/>
<evidence type="ECO:0000313" key="3">
    <source>
        <dbReference type="Proteomes" id="UP000007110"/>
    </source>
</evidence>
<dbReference type="RefSeq" id="XP_003726010.1">
    <property type="nucleotide sequence ID" value="XM_003725962.3"/>
</dbReference>
<dbReference type="AlphaFoldDB" id="A0A7M7GPL4"/>
<dbReference type="FunCoup" id="A0A7M7GPL4">
    <property type="interactions" value="42"/>
</dbReference>
<reference evidence="2" key="2">
    <citation type="submission" date="2021-01" db="UniProtKB">
        <authorList>
            <consortium name="EnsemblMetazoa"/>
        </authorList>
    </citation>
    <scope>IDENTIFICATION</scope>
</reference>
<dbReference type="InParanoid" id="A0A7M7GPL4"/>
<dbReference type="Proteomes" id="UP000007110">
    <property type="component" value="Unassembled WGS sequence"/>
</dbReference>
<dbReference type="OMA" id="FGRMNDL"/>
<dbReference type="CDD" id="cd00882">
    <property type="entry name" value="Ras_like_GTPase"/>
    <property type="match status" value="1"/>
</dbReference>
<dbReference type="Gene3D" id="3.40.50.300">
    <property type="entry name" value="P-loop containing nucleotide triphosphate hydrolases"/>
    <property type="match status" value="1"/>
</dbReference>
<dbReference type="OrthoDB" id="9950073at2759"/>
<keyword evidence="3" id="KW-1185">Reference proteome</keyword>
<accession>A0A7M7GPL4</accession>
<evidence type="ECO:0000313" key="2">
    <source>
        <dbReference type="EnsemblMetazoa" id="XP_003726010"/>
    </source>
</evidence>
<proteinExistence type="predicted"/>
<organism evidence="2 3">
    <name type="scientific">Strongylocentrotus purpuratus</name>
    <name type="common">Purple sea urchin</name>
    <dbReference type="NCBI Taxonomy" id="7668"/>
    <lineage>
        <taxon>Eukaryota</taxon>
        <taxon>Metazoa</taxon>
        <taxon>Echinodermata</taxon>
        <taxon>Eleutherozoa</taxon>
        <taxon>Echinozoa</taxon>
        <taxon>Echinoidea</taxon>
        <taxon>Euechinoidea</taxon>
        <taxon>Echinacea</taxon>
        <taxon>Camarodonta</taxon>
        <taxon>Echinidea</taxon>
        <taxon>Strongylocentrotidae</taxon>
        <taxon>Strongylocentrotus</taxon>
    </lineage>
</organism>
<protein>
    <submittedName>
        <fullName evidence="2">Uncharacterized protein</fullName>
    </submittedName>
</protein>
<reference evidence="3" key="1">
    <citation type="submission" date="2015-02" db="EMBL/GenBank/DDBJ databases">
        <title>Genome sequencing for Strongylocentrotus purpuratus.</title>
        <authorList>
            <person name="Murali S."/>
            <person name="Liu Y."/>
            <person name="Vee V."/>
            <person name="English A."/>
            <person name="Wang M."/>
            <person name="Skinner E."/>
            <person name="Han Y."/>
            <person name="Muzny D.M."/>
            <person name="Worley K.C."/>
            <person name="Gibbs R.A."/>
        </authorList>
    </citation>
    <scope>NUCLEOTIDE SEQUENCE</scope>
</reference>
<dbReference type="InterPro" id="IPR027417">
    <property type="entry name" value="P-loop_NTPase"/>
</dbReference>
<name>A0A7M7GPL4_STRPU</name>